<evidence type="ECO:0000256" key="1">
    <source>
        <dbReference type="ARBA" id="ARBA00023242"/>
    </source>
</evidence>
<comment type="caution">
    <text evidence="3">The sequence shown here is derived from an EMBL/GenBank/DDBJ whole genome shotgun (WGS) entry which is preliminary data.</text>
</comment>
<dbReference type="PROSITE" id="PS00463">
    <property type="entry name" value="ZN2_CY6_FUNGAL_1"/>
    <property type="match status" value="1"/>
</dbReference>
<evidence type="ECO:0000259" key="2">
    <source>
        <dbReference type="PROSITE" id="PS50048"/>
    </source>
</evidence>
<dbReference type="CDD" id="cd00067">
    <property type="entry name" value="GAL4"/>
    <property type="match status" value="1"/>
</dbReference>
<dbReference type="SMART" id="SM00066">
    <property type="entry name" value="GAL4"/>
    <property type="match status" value="1"/>
</dbReference>
<organism evidence="3 4">
    <name type="scientific">Diaporthe vaccinii</name>
    <dbReference type="NCBI Taxonomy" id="105482"/>
    <lineage>
        <taxon>Eukaryota</taxon>
        <taxon>Fungi</taxon>
        <taxon>Dikarya</taxon>
        <taxon>Ascomycota</taxon>
        <taxon>Pezizomycotina</taxon>
        <taxon>Sordariomycetes</taxon>
        <taxon>Sordariomycetidae</taxon>
        <taxon>Diaporthales</taxon>
        <taxon>Diaporthaceae</taxon>
        <taxon>Diaporthe</taxon>
        <taxon>Diaporthe eres species complex</taxon>
    </lineage>
</organism>
<evidence type="ECO:0000313" key="3">
    <source>
        <dbReference type="EMBL" id="KAL2281083.1"/>
    </source>
</evidence>
<proteinExistence type="predicted"/>
<dbReference type="SUPFAM" id="SSF57701">
    <property type="entry name" value="Zn2/Cys6 DNA-binding domain"/>
    <property type="match status" value="1"/>
</dbReference>
<reference evidence="3 4" key="1">
    <citation type="submission" date="2024-03" db="EMBL/GenBank/DDBJ databases">
        <title>A high-quality draft genome sequence of Diaporthe vaccinii, a causative agent of upright dieback and viscid rot disease in cranberry plants.</title>
        <authorList>
            <person name="Sarrasin M."/>
            <person name="Lang B.F."/>
            <person name="Burger G."/>
        </authorList>
    </citation>
    <scope>NUCLEOTIDE SEQUENCE [LARGE SCALE GENOMIC DNA]</scope>
    <source>
        <strain evidence="3 4">IS7</strain>
    </source>
</reference>
<dbReference type="InterPro" id="IPR036864">
    <property type="entry name" value="Zn2-C6_fun-type_DNA-bd_sf"/>
</dbReference>
<keyword evidence="1" id="KW-0539">Nucleus</keyword>
<evidence type="ECO:0000313" key="4">
    <source>
        <dbReference type="Proteomes" id="UP001600888"/>
    </source>
</evidence>
<dbReference type="PROSITE" id="PS50048">
    <property type="entry name" value="ZN2_CY6_FUNGAL_2"/>
    <property type="match status" value="1"/>
</dbReference>
<sequence length="398" mass="44783">MSDSSAKKENWSLQSHDGPCSNCRVRKIKCGREKPECNICRQAQVECVYTPPPKRVNHVKVLCESFDEVNDRLNMVQAQLSALTSMLEASKATGTRSFPANDACVGATSEHDRRASCPNLLENDAGDRIVPGGFVIREEGTLNERYCGPWTLDHECRNFNRDVFSSNISAAPNLLQRFQRALETTPVDLPAPQTQHGQNSERLLPKVFLSVMVEHFVNQADFCTDIFLRKSLNAAVDKVYSDSRDPLHEAWAVCLDLIFLFVLGAEQPLRAADHTQPLFDAVDSAIGKQQLFMAPRLIAVQTLALLSLIAPLYYPESISDVLFAQACHMATMMGLHCHDAIAPTQMDLDLSSDEIVERRKLFRSLYKIGVFLACDEPRFVKCDSDCWTRRVTRRFDRL</sequence>
<dbReference type="PANTHER" id="PTHR46910:SF33">
    <property type="entry name" value="ZN(II)2CYS6 TRANSCRIPTION FACTOR (EUROFUNG)"/>
    <property type="match status" value="1"/>
</dbReference>
<gene>
    <name evidence="3" type="ORF">FJTKL_11763</name>
</gene>
<dbReference type="InterPro" id="IPR001138">
    <property type="entry name" value="Zn2Cys6_DnaBD"/>
</dbReference>
<protein>
    <recommendedName>
        <fullName evidence="2">Zn(2)-C6 fungal-type domain-containing protein</fullName>
    </recommendedName>
</protein>
<dbReference type="Pfam" id="PF00172">
    <property type="entry name" value="Zn_clus"/>
    <property type="match status" value="1"/>
</dbReference>
<name>A0ABR4EFB0_9PEZI</name>
<dbReference type="CDD" id="cd12148">
    <property type="entry name" value="fungal_TF_MHR"/>
    <property type="match status" value="1"/>
</dbReference>
<accession>A0ABR4EFB0</accession>
<dbReference type="EMBL" id="JBAWTH010000059">
    <property type="protein sequence ID" value="KAL2281083.1"/>
    <property type="molecule type" value="Genomic_DNA"/>
</dbReference>
<keyword evidence="4" id="KW-1185">Reference proteome</keyword>
<feature type="domain" description="Zn(2)-C6 fungal-type" evidence="2">
    <location>
        <begin position="19"/>
        <end position="49"/>
    </location>
</feature>
<dbReference type="InterPro" id="IPR050987">
    <property type="entry name" value="AtrR-like"/>
</dbReference>
<dbReference type="Gene3D" id="4.10.240.10">
    <property type="entry name" value="Zn(2)-C6 fungal-type DNA-binding domain"/>
    <property type="match status" value="1"/>
</dbReference>
<dbReference type="PANTHER" id="PTHR46910">
    <property type="entry name" value="TRANSCRIPTION FACTOR PDR1"/>
    <property type="match status" value="1"/>
</dbReference>
<dbReference type="Proteomes" id="UP001600888">
    <property type="component" value="Unassembled WGS sequence"/>
</dbReference>